<dbReference type="InterPro" id="IPR052527">
    <property type="entry name" value="Metal_cation-efflux_comp"/>
</dbReference>
<dbReference type="GO" id="GO:0016020">
    <property type="term" value="C:membrane"/>
    <property type="evidence" value="ECO:0007669"/>
    <property type="project" value="UniProtKB-SubCell"/>
</dbReference>
<dbReference type="InterPro" id="IPR007269">
    <property type="entry name" value="ICMT_MeTrfase"/>
</dbReference>
<sequence length="169" mass="20129">MLFWIVFTFVVIQRLLELMLADRNEQWMKSQGAIEYGHSHYVYMVLMHISFFISLIVEVIFTNKSVHPYWLILLFIFFIIQTARIWVILSLGKYWNTKIIVLPGSNIVRKGPFQLIKHPNYLIVTIELIILPLMFQAYLTMIAFFFLNQIILAIRIPIEEQALRENTDY</sequence>
<feature type="transmembrane region" description="Helical" evidence="5">
    <location>
        <begin position="41"/>
        <end position="61"/>
    </location>
</feature>
<gene>
    <name evidence="6" type="ORF">NCTC4824_01999</name>
</gene>
<evidence type="ECO:0000256" key="3">
    <source>
        <dbReference type="ARBA" id="ARBA00022989"/>
    </source>
</evidence>
<dbReference type="KEGG" id="blen:NCTC4824_01999"/>
<dbReference type="EC" id="2.1.1.100" evidence="6"/>
<dbReference type="Gene3D" id="1.20.120.1630">
    <property type="match status" value="1"/>
</dbReference>
<dbReference type="Proteomes" id="UP000249134">
    <property type="component" value="Chromosome 1"/>
</dbReference>
<evidence type="ECO:0000313" key="7">
    <source>
        <dbReference type="Proteomes" id="UP000249134"/>
    </source>
</evidence>
<dbReference type="RefSeq" id="WP_066137924.1">
    <property type="nucleotide sequence ID" value="NZ_CBCSGM010000001.1"/>
</dbReference>
<keyword evidence="6" id="KW-0808">Transferase</keyword>
<comment type="subcellular location">
    <subcellularLocation>
        <location evidence="1">Membrane</location>
        <topology evidence="1">Multi-pass membrane protein</topology>
    </subcellularLocation>
</comment>
<keyword evidence="6" id="KW-0489">Methyltransferase</keyword>
<evidence type="ECO:0000256" key="4">
    <source>
        <dbReference type="ARBA" id="ARBA00023136"/>
    </source>
</evidence>
<dbReference type="STRING" id="1348624.GCA_001591545_01064"/>
<keyword evidence="4 5" id="KW-0472">Membrane</keyword>
<evidence type="ECO:0000256" key="5">
    <source>
        <dbReference type="SAM" id="Phobius"/>
    </source>
</evidence>
<accession>A0A2X4W0M3</accession>
<evidence type="ECO:0000256" key="2">
    <source>
        <dbReference type="ARBA" id="ARBA00022692"/>
    </source>
</evidence>
<dbReference type="PANTHER" id="PTHR43847:SF1">
    <property type="entry name" value="BLL3993 PROTEIN"/>
    <property type="match status" value="1"/>
</dbReference>
<feature type="transmembrane region" description="Helical" evidence="5">
    <location>
        <begin position="68"/>
        <end position="89"/>
    </location>
</feature>
<keyword evidence="3 5" id="KW-1133">Transmembrane helix</keyword>
<keyword evidence="2 5" id="KW-0812">Transmembrane</keyword>
<keyword evidence="7" id="KW-1185">Reference proteome</keyword>
<reference evidence="6 7" key="1">
    <citation type="submission" date="2018-06" db="EMBL/GenBank/DDBJ databases">
        <authorList>
            <consortium name="Pathogen Informatics"/>
            <person name="Doyle S."/>
        </authorList>
    </citation>
    <scope>NUCLEOTIDE SEQUENCE [LARGE SCALE GENOMIC DNA]</scope>
    <source>
        <strain evidence="6 7">NCTC4824</strain>
    </source>
</reference>
<proteinExistence type="predicted"/>
<dbReference type="GO" id="GO:0032259">
    <property type="term" value="P:methylation"/>
    <property type="evidence" value="ECO:0007669"/>
    <property type="project" value="UniProtKB-KW"/>
</dbReference>
<dbReference type="Pfam" id="PF04140">
    <property type="entry name" value="ICMT"/>
    <property type="match status" value="1"/>
</dbReference>
<feature type="transmembrane region" description="Helical" evidence="5">
    <location>
        <begin position="121"/>
        <end position="147"/>
    </location>
</feature>
<evidence type="ECO:0000313" key="6">
    <source>
        <dbReference type="EMBL" id="SQI56641.1"/>
    </source>
</evidence>
<protein>
    <submittedName>
        <fullName evidence="6">Isoprenylcysteine carboxyl methyltransferase</fullName>
        <ecNumber evidence="6">2.1.1.100</ecNumber>
    </submittedName>
</protein>
<evidence type="ECO:0000256" key="1">
    <source>
        <dbReference type="ARBA" id="ARBA00004141"/>
    </source>
</evidence>
<organism evidence="6 7">
    <name type="scientific">Lederbergia lenta</name>
    <name type="common">Bacillus lentus</name>
    <dbReference type="NCBI Taxonomy" id="1467"/>
    <lineage>
        <taxon>Bacteria</taxon>
        <taxon>Bacillati</taxon>
        <taxon>Bacillota</taxon>
        <taxon>Bacilli</taxon>
        <taxon>Bacillales</taxon>
        <taxon>Bacillaceae</taxon>
        <taxon>Lederbergia</taxon>
    </lineage>
</organism>
<dbReference type="AlphaFoldDB" id="A0A2X4W0M3"/>
<name>A0A2X4W0M3_LEDLE</name>
<dbReference type="PANTHER" id="PTHR43847">
    <property type="entry name" value="BLL3993 PROTEIN"/>
    <property type="match status" value="1"/>
</dbReference>
<dbReference type="GO" id="GO:0004671">
    <property type="term" value="F:protein C-terminal S-isoprenylcysteine carboxyl O-methyltransferase activity"/>
    <property type="evidence" value="ECO:0007669"/>
    <property type="project" value="UniProtKB-EC"/>
</dbReference>
<dbReference type="EMBL" id="LS483476">
    <property type="protein sequence ID" value="SQI56641.1"/>
    <property type="molecule type" value="Genomic_DNA"/>
</dbReference>